<sequence>MNEQLIVKNFGPIKDATVDFKKVTVFIGPTGGGKSTLAKLAAVFRKSDFINLIDSEATIEQILSEYELEDYLKRSNLYIEWNNNGTIFEFSNRKRNSNPINGIKELITNVYENPFHKDIIENFSELIKKSKYKDIANELIDKKEEIIRNYIVERLKEELYKSSAEYIPAERILLSTIGNSWAGIIRDDINLPKALVNFANTYAKARKEIKKLKLDFLSLSYLRLNEHDYISIKNKKINIPLEKAASGIQSTIPLILIIEYFSRQKNKQRNFVIEEPELNLYPSTQQGLLNWIISKCSSNSNDIIMTTHSPYILSHLNLLLYAYQVAEKHPDRAEDVAKIVPRASWINPQEFACYQVENGGVQSLVNAELGLIDNNELDALSGDAADAFDNLIRLSKGVAVR</sequence>
<dbReference type="PANTHER" id="PTHR43581:SF4">
    <property type="entry name" value="ATP_GTP PHOSPHATASE"/>
    <property type="match status" value="1"/>
</dbReference>
<evidence type="ECO:0000313" key="3">
    <source>
        <dbReference type="Proteomes" id="UP000601099"/>
    </source>
</evidence>
<evidence type="ECO:0000313" key="2">
    <source>
        <dbReference type="EMBL" id="MBG8552988.1"/>
    </source>
</evidence>
<organism evidence="2 3">
    <name type="scientific">Hymenobacter guriensis</name>
    <dbReference type="NCBI Taxonomy" id="2793065"/>
    <lineage>
        <taxon>Bacteria</taxon>
        <taxon>Pseudomonadati</taxon>
        <taxon>Bacteroidota</taxon>
        <taxon>Cytophagia</taxon>
        <taxon>Cytophagales</taxon>
        <taxon>Hymenobacteraceae</taxon>
        <taxon>Hymenobacter</taxon>
    </lineage>
</organism>
<dbReference type="PROSITE" id="PS50994">
    <property type="entry name" value="INTEGRASE"/>
    <property type="match status" value="1"/>
</dbReference>
<dbReference type="Gene3D" id="3.40.50.300">
    <property type="entry name" value="P-loop containing nucleotide triphosphate hydrolases"/>
    <property type="match status" value="1"/>
</dbReference>
<dbReference type="Proteomes" id="UP000601099">
    <property type="component" value="Unassembled WGS sequence"/>
</dbReference>
<dbReference type="EMBL" id="JADWYK010000002">
    <property type="protein sequence ID" value="MBG8552988.1"/>
    <property type="molecule type" value="Genomic_DNA"/>
</dbReference>
<keyword evidence="3" id="KW-1185">Reference proteome</keyword>
<dbReference type="InterPro" id="IPR027417">
    <property type="entry name" value="P-loop_NTPase"/>
</dbReference>
<dbReference type="InterPro" id="IPR041685">
    <property type="entry name" value="AAA_GajA/Old/RecF-like"/>
</dbReference>
<accession>A0ABS0L080</accession>
<dbReference type="SUPFAM" id="SSF52540">
    <property type="entry name" value="P-loop containing nucleoside triphosphate hydrolases"/>
    <property type="match status" value="1"/>
</dbReference>
<dbReference type="PANTHER" id="PTHR43581">
    <property type="entry name" value="ATP/GTP PHOSPHATASE"/>
    <property type="match status" value="1"/>
</dbReference>
<dbReference type="InterPro" id="IPR051396">
    <property type="entry name" value="Bact_Antivir_Def_Nuclease"/>
</dbReference>
<dbReference type="InterPro" id="IPR001584">
    <property type="entry name" value="Integrase_cat-core"/>
</dbReference>
<gene>
    <name evidence="2" type="ORF">I5L79_05495</name>
</gene>
<dbReference type="RefSeq" id="WP_196953997.1">
    <property type="nucleotide sequence ID" value="NZ_JADWYK010000002.1"/>
</dbReference>
<comment type="caution">
    <text evidence="2">The sequence shown here is derived from an EMBL/GenBank/DDBJ whole genome shotgun (WGS) entry which is preliminary data.</text>
</comment>
<reference evidence="2 3" key="1">
    <citation type="submission" date="2020-11" db="EMBL/GenBank/DDBJ databases">
        <title>Hymenobacter sp.</title>
        <authorList>
            <person name="Kim M.K."/>
        </authorList>
    </citation>
    <scope>NUCLEOTIDE SEQUENCE [LARGE SCALE GENOMIC DNA]</scope>
    <source>
        <strain evidence="2 3">BT594</strain>
    </source>
</reference>
<name>A0ABS0L080_9BACT</name>
<proteinExistence type="predicted"/>
<protein>
    <submittedName>
        <fullName evidence="2">AAA family ATPase</fullName>
    </submittedName>
</protein>
<feature type="domain" description="Integrase catalytic" evidence="1">
    <location>
        <begin position="8"/>
        <end position="176"/>
    </location>
</feature>
<evidence type="ECO:0000259" key="1">
    <source>
        <dbReference type="PROSITE" id="PS50994"/>
    </source>
</evidence>
<dbReference type="Pfam" id="PF13175">
    <property type="entry name" value="AAA_15"/>
    <property type="match status" value="2"/>
</dbReference>